<dbReference type="CDD" id="cd17282">
    <property type="entry name" value="RMtype1_S_Eco16444ORF1681_TRD1-CR1_like"/>
    <property type="match status" value="1"/>
</dbReference>
<evidence type="ECO:0000313" key="6">
    <source>
        <dbReference type="Proteomes" id="UP000600774"/>
    </source>
</evidence>
<keyword evidence="5" id="KW-0378">Hydrolase</keyword>
<evidence type="ECO:0000259" key="4">
    <source>
        <dbReference type="Pfam" id="PF01420"/>
    </source>
</evidence>
<dbReference type="GeneID" id="32154471"/>
<feature type="domain" description="Type I restriction modification DNA specificity" evidence="4">
    <location>
        <begin position="259"/>
        <end position="437"/>
    </location>
</feature>
<dbReference type="GO" id="GO:0003677">
    <property type="term" value="F:DNA binding"/>
    <property type="evidence" value="ECO:0007669"/>
    <property type="project" value="UniProtKB-KW"/>
</dbReference>
<feature type="domain" description="Type I restriction modification DNA specificity" evidence="4">
    <location>
        <begin position="19"/>
        <end position="181"/>
    </location>
</feature>
<protein>
    <submittedName>
        <fullName evidence="5">Restriction endonuclease</fullName>
    </submittedName>
</protein>
<dbReference type="AlphaFoldDB" id="A0A832W9W9"/>
<keyword evidence="5" id="KW-0255">Endonuclease</keyword>
<comment type="similarity">
    <text evidence="1">Belongs to the type-I restriction system S methylase family.</text>
</comment>
<reference evidence="5" key="1">
    <citation type="journal article" date="2020" name="bioRxiv">
        <title>A rank-normalized archaeal taxonomy based on genome phylogeny resolves widespread incomplete and uneven classifications.</title>
        <authorList>
            <person name="Rinke C."/>
            <person name="Chuvochina M."/>
            <person name="Mussig A.J."/>
            <person name="Chaumeil P.-A."/>
            <person name="Waite D.W."/>
            <person name="Whitman W.B."/>
            <person name="Parks D.H."/>
            <person name="Hugenholtz P."/>
        </authorList>
    </citation>
    <scope>NUCLEOTIDE SEQUENCE</scope>
    <source>
        <strain evidence="5">UBA8876</strain>
    </source>
</reference>
<keyword evidence="2" id="KW-0680">Restriction system</keyword>
<dbReference type="InterPro" id="IPR051212">
    <property type="entry name" value="Type-I_RE_S_subunit"/>
</dbReference>
<dbReference type="GO" id="GO:0009307">
    <property type="term" value="P:DNA restriction-modification system"/>
    <property type="evidence" value="ECO:0007669"/>
    <property type="project" value="UniProtKB-KW"/>
</dbReference>
<name>A0A832W9W9_9EURY</name>
<gene>
    <name evidence="5" type="ORF">HA338_06370</name>
</gene>
<dbReference type="RefSeq" id="WP_011022106.1">
    <property type="nucleotide sequence ID" value="NZ_DUJU01000076.1"/>
</dbReference>
<dbReference type="OMA" id="LPEGWCW"/>
<dbReference type="EMBL" id="DUJU01000076">
    <property type="protein sequence ID" value="HIH93665.1"/>
    <property type="molecule type" value="Genomic_DNA"/>
</dbReference>
<organism evidence="5 6">
    <name type="scientific">Methanosarcina acetivorans</name>
    <dbReference type="NCBI Taxonomy" id="2214"/>
    <lineage>
        <taxon>Archaea</taxon>
        <taxon>Methanobacteriati</taxon>
        <taxon>Methanobacteriota</taxon>
        <taxon>Stenosarchaea group</taxon>
        <taxon>Methanomicrobia</taxon>
        <taxon>Methanosarcinales</taxon>
        <taxon>Methanosarcinaceae</taxon>
        <taxon>Methanosarcina</taxon>
    </lineage>
</organism>
<dbReference type="PANTHER" id="PTHR43140">
    <property type="entry name" value="TYPE-1 RESTRICTION ENZYME ECOKI SPECIFICITY PROTEIN"/>
    <property type="match status" value="1"/>
</dbReference>
<proteinExistence type="inferred from homology"/>
<dbReference type="GO" id="GO:0004519">
    <property type="term" value="F:endonuclease activity"/>
    <property type="evidence" value="ECO:0007669"/>
    <property type="project" value="UniProtKB-KW"/>
</dbReference>
<sequence length="487" mass="54972">MKTIKSLTEAEISELPKLPEGWVWIRLDSAGELFCGQSPSIAEVNQEKRGVPYVTGPEQWDGSKIKETKWTEFPKRLVPEGCIFITVKGAGVGKIFPGVSCAIGRDIYAFLPSSKVDFKYTLHAIKHQIDVLIMKAQGDIPGLSKNHILDHVIGLCSLEEQRAIVFKIEQLFSELDNGIANLKLAQEQLKVYRQAVLKKAFEGELTKKWREQQVDLPDAGELLERIRKEREEVAKDTGKKVKIIKPPTNAELVELPMIPKEWMWVKLDYLGDLGRGKSKHRPRNDKTLFGGKYPFIQTGEVKAANHTIKSFEKTYSDVGLAQSKLWPKGTLCITIAANIAETAFLGFEGCFPDSIVGFTAIESLVGKEYVYYFFKANQSKIESFAPATAQKNINLNILENLLIPLCSLPEQQDIVQEIETRLSVCDKIEQDIETNLEKAEALRQSILKKAFEGKLLNERELEEVRGAEDWEPAEVLLERVKSERARK</sequence>
<keyword evidence="3" id="KW-0238">DNA-binding</keyword>
<dbReference type="Gene3D" id="3.90.220.20">
    <property type="entry name" value="DNA methylase specificity domains"/>
    <property type="match status" value="2"/>
</dbReference>
<accession>A0A832W9W9</accession>
<evidence type="ECO:0000256" key="3">
    <source>
        <dbReference type="ARBA" id="ARBA00023125"/>
    </source>
</evidence>
<dbReference type="Proteomes" id="UP000600774">
    <property type="component" value="Unassembled WGS sequence"/>
</dbReference>
<evidence type="ECO:0000256" key="2">
    <source>
        <dbReference type="ARBA" id="ARBA00022747"/>
    </source>
</evidence>
<dbReference type="InterPro" id="IPR044946">
    <property type="entry name" value="Restrct_endonuc_typeI_TRD_sf"/>
</dbReference>
<comment type="caution">
    <text evidence="5">The sequence shown here is derived from an EMBL/GenBank/DDBJ whole genome shotgun (WGS) entry which is preliminary data.</text>
</comment>
<evidence type="ECO:0000256" key="1">
    <source>
        <dbReference type="ARBA" id="ARBA00010923"/>
    </source>
</evidence>
<evidence type="ECO:0000313" key="5">
    <source>
        <dbReference type="EMBL" id="HIH93665.1"/>
    </source>
</evidence>
<dbReference type="SUPFAM" id="SSF116734">
    <property type="entry name" value="DNA methylase specificity domain"/>
    <property type="match status" value="2"/>
</dbReference>
<keyword evidence="5" id="KW-0540">Nuclease</keyword>
<dbReference type="Pfam" id="PF01420">
    <property type="entry name" value="Methylase_S"/>
    <property type="match status" value="2"/>
</dbReference>
<dbReference type="PANTHER" id="PTHR43140:SF1">
    <property type="entry name" value="TYPE I RESTRICTION ENZYME ECOKI SPECIFICITY SUBUNIT"/>
    <property type="match status" value="1"/>
</dbReference>
<dbReference type="InterPro" id="IPR000055">
    <property type="entry name" value="Restrct_endonuc_typeI_TRD"/>
</dbReference>